<dbReference type="SUPFAM" id="SSF103473">
    <property type="entry name" value="MFS general substrate transporter"/>
    <property type="match status" value="1"/>
</dbReference>
<evidence type="ECO:0000313" key="5">
    <source>
        <dbReference type="EMBL" id="CAB4028773.1"/>
    </source>
</evidence>
<keyword evidence="3" id="KW-1133">Transmembrane helix</keyword>
<gene>
    <name evidence="5" type="ORF">PACLA_8A009218</name>
</gene>
<protein>
    <submittedName>
        <fullName evidence="5">Major facilitator superfamily domain-containing 8-like</fullName>
    </submittedName>
</protein>
<comment type="caution">
    <text evidence="5">The sequence shown here is derived from an EMBL/GenBank/DDBJ whole genome shotgun (WGS) entry which is preliminary data.</text>
</comment>
<dbReference type="OrthoDB" id="370281at2759"/>
<evidence type="ECO:0000256" key="3">
    <source>
        <dbReference type="ARBA" id="ARBA00022989"/>
    </source>
</evidence>
<dbReference type="GO" id="GO:0016020">
    <property type="term" value="C:membrane"/>
    <property type="evidence" value="ECO:0007669"/>
    <property type="project" value="UniProtKB-SubCell"/>
</dbReference>
<keyword evidence="2" id="KW-0812">Transmembrane</keyword>
<dbReference type="InterPro" id="IPR036259">
    <property type="entry name" value="MFS_trans_sf"/>
</dbReference>
<dbReference type="Gene3D" id="1.20.1250.20">
    <property type="entry name" value="MFS general substrate transporter like domains"/>
    <property type="match status" value="1"/>
</dbReference>
<comment type="subcellular location">
    <subcellularLocation>
        <location evidence="1">Membrane</location>
        <topology evidence="1">Multi-pass membrane protein</topology>
    </subcellularLocation>
</comment>
<dbReference type="EMBL" id="CACRXK020015714">
    <property type="protein sequence ID" value="CAB4028773.1"/>
    <property type="molecule type" value="Genomic_DNA"/>
</dbReference>
<dbReference type="PANTHER" id="PTHR23510:SF16">
    <property type="entry name" value="MAJOR FACILITATOR SUPERFAMILY (MFS) PROFILE DOMAIN-CONTAINING PROTEIN"/>
    <property type="match status" value="1"/>
</dbReference>
<evidence type="ECO:0000256" key="2">
    <source>
        <dbReference type="ARBA" id="ARBA00022692"/>
    </source>
</evidence>
<organism evidence="5 6">
    <name type="scientific">Paramuricea clavata</name>
    <name type="common">Red gorgonian</name>
    <name type="synonym">Violescent sea-whip</name>
    <dbReference type="NCBI Taxonomy" id="317549"/>
    <lineage>
        <taxon>Eukaryota</taxon>
        <taxon>Metazoa</taxon>
        <taxon>Cnidaria</taxon>
        <taxon>Anthozoa</taxon>
        <taxon>Octocorallia</taxon>
        <taxon>Malacalcyonacea</taxon>
        <taxon>Plexauridae</taxon>
        <taxon>Paramuricea</taxon>
    </lineage>
</organism>
<name>A0A7D9LAB5_PARCT</name>
<keyword evidence="6" id="KW-1185">Reference proteome</keyword>
<sequence length="323" mass="36407">MYLPLLGRMVAGFGEGYASAIWTKLARITTEEEGTRYFALLKVCFFFGVVLGPALNLFLKEFDFYIGNWHIDFRTSPGFFMALMWILATGIMFVFVYDLSDEMRKKKGYEPVSDGPSEEQFSEKEQLQEAYSMEIPKDKHGDMTASPFINDDDVKTEEIAKDDKGVFPDDSTKSRSASFRDALIDMFAKFHVIVVVYSIFFIYILHTSLQAITPLVAERMLHWSEDNVTFLFTIWGVEITIFGIILLILSPKISDRLLLLISAIFGSLASMGIIPLAFYSSMSNRTFYFLLVTIALDGIASTVINAIGRSLVSKHTNPGNQGK</sequence>
<dbReference type="InterPro" id="IPR011701">
    <property type="entry name" value="MFS"/>
</dbReference>
<feature type="non-terminal residue" evidence="5">
    <location>
        <position position="323"/>
    </location>
</feature>
<evidence type="ECO:0000256" key="4">
    <source>
        <dbReference type="ARBA" id="ARBA00023136"/>
    </source>
</evidence>
<proteinExistence type="predicted"/>
<dbReference type="AlphaFoldDB" id="A0A7D9LAB5"/>
<dbReference type="PANTHER" id="PTHR23510">
    <property type="entry name" value="INNER MEMBRANE TRANSPORT PROTEIN YAJR"/>
    <property type="match status" value="1"/>
</dbReference>
<dbReference type="Pfam" id="PF07690">
    <property type="entry name" value="MFS_1"/>
    <property type="match status" value="1"/>
</dbReference>
<reference evidence="5" key="1">
    <citation type="submission" date="2020-04" db="EMBL/GenBank/DDBJ databases">
        <authorList>
            <person name="Alioto T."/>
            <person name="Alioto T."/>
            <person name="Gomez Garrido J."/>
        </authorList>
    </citation>
    <scope>NUCLEOTIDE SEQUENCE</scope>
    <source>
        <strain evidence="5">A484AB</strain>
    </source>
</reference>
<keyword evidence="4" id="KW-0472">Membrane</keyword>
<dbReference type="GO" id="GO:0022857">
    <property type="term" value="F:transmembrane transporter activity"/>
    <property type="evidence" value="ECO:0007669"/>
    <property type="project" value="InterPro"/>
</dbReference>
<dbReference type="InterPro" id="IPR051068">
    <property type="entry name" value="MFS_Domain-Containing_Protein"/>
</dbReference>
<evidence type="ECO:0000313" key="6">
    <source>
        <dbReference type="Proteomes" id="UP001152795"/>
    </source>
</evidence>
<accession>A0A7D9LAB5</accession>
<evidence type="ECO:0000256" key="1">
    <source>
        <dbReference type="ARBA" id="ARBA00004141"/>
    </source>
</evidence>
<dbReference type="Proteomes" id="UP001152795">
    <property type="component" value="Unassembled WGS sequence"/>
</dbReference>